<dbReference type="EMBL" id="DS235871">
    <property type="protein sequence ID" value="EEB19511.1"/>
    <property type="molecule type" value="Genomic_DNA"/>
</dbReference>
<dbReference type="KEGG" id="phu:Phum_PHUM578420"/>
<organism>
    <name type="scientific">Pediculus humanus subsp. corporis</name>
    <name type="common">Body louse</name>
    <dbReference type="NCBI Taxonomy" id="121224"/>
    <lineage>
        <taxon>Eukaryota</taxon>
        <taxon>Metazoa</taxon>
        <taxon>Ecdysozoa</taxon>
        <taxon>Arthropoda</taxon>
        <taxon>Hexapoda</taxon>
        <taxon>Insecta</taxon>
        <taxon>Pterygota</taxon>
        <taxon>Neoptera</taxon>
        <taxon>Paraneoptera</taxon>
        <taxon>Psocodea</taxon>
        <taxon>Troctomorpha</taxon>
        <taxon>Phthiraptera</taxon>
        <taxon>Anoplura</taxon>
        <taxon>Pediculidae</taxon>
        <taxon>Pediculus</taxon>
    </lineage>
</organism>
<dbReference type="RefSeq" id="XP_002432249.1">
    <property type="nucleotide sequence ID" value="XM_002432204.1"/>
</dbReference>
<dbReference type="CTD" id="8239586"/>
<name>E0W1K5_PEDHC</name>
<dbReference type="EMBL" id="AAZO01007038">
    <property type="status" value="NOT_ANNOTATED_CDS"/>
    <property type="molecule type" value="Genomic_DNA"/>
</dbReference>
<evidence type="ECO:0000313" key="3">
    <source>
        <dbReference type="EnsemblMetazoa" id="PHUM578420-PA"/>
    </source>
</evidence>
<reference evidence="3" key="3">
    <citation type="submission" date="2021-02" db="UniProtKB">
        <authorList>
            <consortium name="EnsemblMetazoa"/>
        </authorList>
    </citation>
    <scope>IDENTIFICATION</scope>
    <source>
        <strain evidence="3">USDA</strain>
    </source>
</reference>
<dbReference type="AlphaFoldDB" id="E0W1K5"/>
<keyword evidence="1" id="KW-0472">Membrane</keyword>
<keyword evidence="1" id="KW-0812">Transmembrane</keyword>
<reference evidence="2" key="1">
    <citation type="submission" date="2007-04" db="EMBL/GenBank/DDBJ databases">
        <title>Annotation of Pediculus humanus corporis strain USDA.</title>
        <authorList>
            <person name="Kirkness E."/>
            <person name="Hannick L."/>
            <person name="Hass B."/>
            <person name="Bruggner R."/>
            <person name="Lawson D."/>
            <person name="Bidwell S."/>
            <person name="Joardar V."/>
            <person name="Caler E."/>
            <person name="Walenz B."/>
            <person name="Inman J."/>
            <person name="Schobel S."/>
            <person name="Galinsky K."/>
            <person name="Amedeo P."/>
            <person name="Strausberg R."/>
        </authorList>
    </citation>
    <scope>NUCLEOTIDE SEQUENCE</scope>
    <source>
        <strain evidence="2">USDA</strain>
    </source>
</reference>
<dbReference type="EnsemblMetazoa" id="PHUM578420-RA">
    <property type="protein sequence ID" value="PHUM578420-PA"/>
    <property type="gene ID" value="PHUM578420"/>
</dbReference>
<accession>E0W1K5</accession>
<dbReference type="VEuPathDB" id="VectorBase:PHUM578420"/>
<evidence type="ECO:0000313" key="2">
    <source>
        <dbReference type="EMBL" id="EEB19511.1"/>
    </source>
</evidence>
<proteinExistence type="predicted"/>
<dbReference type="GeneID" id="8239586"/>
<sequence length="80" mass="9871">MTVKKIWQPSLDDTAYLFRKTETIFIFESQFVSTIQEYLFIYLFFMVIALKNVKSEWNEKQKKKKKCEFELESIIYIYNY</sequence>
<evidence type="ECO:0000313" key="4">
    <source>
        <dbReference type="Proteomes" id="UP000009046"/>
    </source>
</evidence>
<keyword evidence="4" id="KW-1185">Reference proteome</keyword>
<dbReference type="Proteomes" id="UP000009046">
    <property type="component" value="Unassembled WGS sequence"/>
</dbReference>
<dbReference type="InParanoid" id="E0W1K5"/>
<reference evidence="2" key="2">
    <citation type="submission" date="2007-04" db="EMBL/GenBank/DDBJ databases">
        <title>The genome of the human body louse.</title>
        <authorList>
            <consortium name="The Human Body Louse Genome Consortium"/>
            <person name="Kirkness E."/>
            <person name="Walenz B."/>
            <person name="Hass B."/>
            <person name="Bruggner R."/>
            <person name="Strausberg R."/>
        </authorList>
    </citation>
    <scope>NUCLEOTIDE SEQUENCE</scope>
    <source>
        <strain evidence="2">USDA</strain>
    </source>
</reference>
<evidence type="ECO:0000256" key="1">
    <source>
        <dbReference type="SAM" id="Phobius"/>
    </source>
</evidence>
<feature type="transmembrane region" description="Helical" evidence="1">
    <location>
        <begin position="35"/>
        <end position="53"/>
    </location>
</feature>
<keyword evidence="1" id="KW-1133">Transmembrane helix</keyword>
<gene>
    <name evidence="3" type="primary">8239586</name>
    <name evidence="2" type="ORF">Phum_PHUM578420</name>
</gene>
<dbReference type="HOGENOM" id="CLU_2592637_0_0_1"/>
<protein>
    <submittedName>
        <fullName evidence="2 3">Uncharacterized protein</fullName>
    </submittedName>
</protein>